<dbReference type="FunFam" id="3.30.920.20:FF:000002">
    <property type="entry name" value="dystonin isoform X1"/>
    <property type="match status" value="1"/>
</dbReference>
<dbReference type="GO" id="GO:0045104">
    <property type="term" value="P:intermediate filament cytoskeleton organization"/>
    <property type="evidence" value="ECO:0007669"/>
    <property type="project" value="InterPro"/>
</dbReference>
<dbReference type="SUPFAM" id="SSF143575">
    <property type="entry name" value="GAS2 domain-like"/>
    <property type="match status" value="1"/>
</dbReference>
<evidence type="ECO:0000256" key="4">
    <source>
        <dbReference type="SAM" id="MobiDB-lite"/>
    </source>
</evidence>
<dbReference type="InterPro" id="IPR003108">
    <property type="entry name" value="GAR_dom"/>
</dbReference>
<dbReference type="GO" id="GO:0031122">
    <property type="term" value="P:cytoplasmic microtubule organization"/>
    <property type="evidence" value="ECO:0007669"/>
    <property type="project" value="TreeGrafter"/>
</dbReference>
<dbReference type="EMBL" id="WIXE01022621">
    <property type="protein sequence ID" value="KAK5967310.1"/>
    <property type="molecule type" value="Genomic_DNA"/>
</dbReference>
<dbReference type="GO" id="GO:0005737">
    <property type="term" value="C:cytoplasm"/>
    <property type="evidence" value="ECO:0007669"/>
    <property type="project" value="TreeGrafter"/>
</dbReference>
<keyword evidence="8" id="KW-1185">Reference proteome</keyword>
<protein>
    <submittedName>
        <fullName evidence="7">Growth-Arrest-Specific Protein 2 domain protein</fullName>
    </submittedName>
</protein>
<dbReference type="GO" id="GO:0016020">
    <property type="term" value="C:membrane"/>
    <property type="evidence" value="ECO:0007669"/>
    <property type="project" value="TreeGrafter"/>
</dbReference>
<dbReference type="GO" id="GO:0008017">
    <property type="term" value="F:microtubule binding"/>
    <property type="evidence" value="ECO:0007669"/>
    <property type="project" value="InterPro"/>
</dbReference>
<dbReference type="InterPro" id="IPR002048">
    <property type="entry name" value="EF_hand_dom"/>
</dbReference>
<dbReference type="Proteomes" id="UP001331761">
    <property type="component" value="Unassembled WGS sequence"/>
</dbReference>
<feature type="compositionally biased region" description="Polar residues" evidence="4">
    <location>
        <begin position="307"/>
        <end position="327"/>
    </location>
</feature>
<dbReference type="GO" id="GO:0042060">
    <property type="term" value="P:wound healing"/>
    <property type="evidence" value="ECO:0007669"/>
    <property type="project" value="TreeGrafter"/>
</dbReference>
<dbReference type="InterPro" id="IPR036534">
    <property type="entry name" value="GAR_dom_sf"/>
</dbReference>
<feature type="domain" description="EF-hand" evidence="5">
    <location>
        <begin position="90"/>
        <end position="125"/>
    </location>
</feature>
<dbReference type="Gene3D" id="3.30.920.20">
    <property type="entry name" value="Gas2-like domain"/>
    <property type="match status" value="1"/>
</dbReference>
<accession>A0AAN8EZ19</accession>
<dbReference type="PANTHER" id="PTHR23169">
    <property type="entry name" value="ENVOPLAKIN"/>
    <property type="match status" value="1"/>
</dbReference>
<dbReference type="SUPFAM" id="SSF47473">
    <property type="entry name" value="EF-hand"/>
    <property type="match status" value="1"/>
</dbReference>
<dbReference type="Pfam" id="PF02187">
    <property type="entry name" value="GAS2"/>
    <property type="match status" value="1"/>
</dbReference>
<evidence type="ECO:0000256" key="2">
    <source>
        <dbReference type="ARBA" id="ARBA00022490"/>
    </source>
</evidence>
<evidence type="ECO:0000313" key="8">
    <source>
        <dbReference type="Proteomes" id="UP001331761"/>
    </source>
</evidence>
<dbReference type="AlphaFoldDB" id="A0AAN8EZ19"/>
<feature type="domain" description="GAR" evidence="6">
    <location>
        <begin position="166"/>
        <end position="238"/>
    </location>
</feature>
<evidence type="ECO:0000256" key="3">
    <source>
        <dbReference type="ARBA" id="ARBA00023212"/>
    </source>
</evidence>
<evidence type="ECO:0000256" key="1">
    <source>
        <dbReference type="ARBA" id="ARBA00004245"/>
    </source>
</evidence>
<keyword evidence="3" id="KW-0206">Cytoskeleton</keyword>
<sequence length="348" mass="40415">MSKAQRSYEELDFELRERQADIDGAVKLNKKGKSNAAATKLSEEWKQLWLDSIGHQTALEGQRQLLEEMRRLEGWRWEMWKEQYVEWNDHRKARVSDLFRRYDRSHTGNIPRDVFIDAVLASKFPTSRLEMNKVADLFDKGDGLINSKEFIDALRFDRTRELKPLTDHEKVNEEITKQKNACSCCQQFKIEKVADGHYRFGDTQIKRMVRILRSTVMVRVGGGWEALDEFLSKHDPCRAKGRLNIDMFYKDVTPSTAIDTMRAFTKGRHRTSPYQATLGPIMKVREKTERSMPMFPHKRDHGDTEMESSSRGLLTASRDSLATPSNRSHSRASDSTTDEKPTRIPSLR</sequence>
<dbReference type="InterPro" id="IPR011992">
    <property type="entry name" value="EF-hand-dom_pair"/>
</dbReference>
<dbReference type="PROSITE" id="PS51460">
    <property type="entry name" value="GAR"/>
    <property type="match status" value="1"/>
</dbReference>
<comment type="subcellular location">
    <subcellularLocation>
        <location evidence="1">Cytoplasm</location>
        <location evidence="1">Cytoskeleton</location>
    </subcellularLocation>
</comment>
<dbReference type="Gene3D" id="1.10.238.10">
    <property type="entry name" value="EF-hand"/>
    <property type="match status" value="1"/>
</dbReference>
<dbReference type="PROSITE" id="PS50222">
    <property type="entry name" value="EF_HAND_2"/>
    <property type="match status" value="1"/>
</dbReference>
<evidence type="ECO:0000313" key="7">
    <source>
        <dbReference type="EMBL" id="KAK5967310.1"/>
    </source>
</evidence>
<name>A0AAN8EZ19_TRICO</name>
<dbReference type="GO" id="GO:0005198">
    <property type="term" value="F:structural molecule activity"/>
    <property type="evidence" value="ECO:0007669"/>
    <property type="project" value="TreeGrafter"/>
</dbReference>
<evidence type="ECO:0000259" key="5">
    <source>
        <dbReference type="PROSITE" id="PS50222"/>
    </source>
</evidence>
<gene>
    <name evidence="7" type="ORF">GCK32_013507</name>
</gene>
<feature type="region of interest" description="Disordered" evidence="4">
    <location>
        <begin position="285"/>
        <end position="348"/>
    </location>
</feature>
<dbReference type="SMART" id="SM00243">
    <property type="entry name" value="GAS2"/>
    <property type="match status" value="1"/>
</dbReference>
<feature type="non-terminal residue" evidence="7">
    <location>
        <position position="348"/>
    </location>
</feature>
<proteinExistence type="predicted"/>
<dbReference type="GO" id="GO:0005882">
    <property type="term" value="C:intermediate filament"/>
    <property type="evidence" value="ECO:0007669"/>
    <property type="project" value="TreeGrafter"/>
</dbReference>
<dbReference type="InterPro" id="IPR043197">
    <property type="entry name" value="Plakin"/>
</dbReference>
<dbReference type="GO" id="GO:0030056">
    <property type="term" value="C:hemidesmosome"/>
    <property type="evidence" value="ECO:0007669"/>
    <property type="project" value="TreeGrafter"/>
</dbReference>
<reference evidence="7 8" key="1">
    <citation type="submission" date="2019-10" db="EMBL/GenBank/DDBJ databases">
        <title>Assembly and Annotation for the nematode Trichostrongylus colubriformis.</title>
        <authorList>
            <person name="Martin J."/>
        </authorList>
    </citation>
    <scope>NUCLEOTIDE SEQUENCE [LARGE SCALE GENOMIC DNA]</scope>
    <source>
        <strain evidence="7">G859</strain>
        <tissue evidence="7">Whole worm</tissue>
    </source>
</reference>
<dbReference type="PANTHER" id="PTHR23169:SF23">
    <property type="entry name" value="SHORT STOP, ISOFORM H"/>
    <property type="match status" value="1"/>
</dbReference>
<keyword evidence="2" id="KW-0963">Cytoplasm</keyword>
<organism evidence="7 8">
    <name type="scientific">Trichostrongylus colubriformis</name>
    <name type="common">Black scour worm</name>
    <dbReference type="NCBI Taxonomy" id="6319"/>
    <lineage>
        <taxon>Eukaryota</taxon>
        <taxon>Metazoa</taxon>
        <taxon>Ecdysozoa</taxon>
        <taxon>Nematoda</taxon>
        <taxon>Chromadorea</taxon>
        <taxon>Rhabditida</taxon>
        <taxon>Rhabditina</taxon>
        <taxon>Rhabditomorpha</taxon>
        <taxon>Strongyloidea</taxon>
        <taxon>Trichostrongylidae</taxon>
        <taxon>Trichostrongylus</taxon>
    </lineage>
</organism>
<dbReference type="GO" id="GO:0005509">
    <property type="term" value="F:calcium ion binding"/>
    <property type="evidence" value="ECO:0007669"/>
    <property type="project" value="InterPro"/>
</dbReference>
<comment type="caution">
    <text evidence="7">The sequence shown here is derived from an EMBL/GenBank/DDBJ whole genome shotgun (WGS) entry which is preliminary data.</text>
</comment>
<evidence type="ECO:0000259" key="6">
    <source>
        <dbReference type="PROSITE" id="PS51460"/>
    </source>
</evidence>